<protein>
    <submittedName>
        <fullName evidence="1">Uncharacterized protein</fullName>
    </submittedName>
</protein>
<name>A0A9D4EEG5_DREPO</name>
<comment type="caution">
    <text evidence="1">The sequence shown here is derived from an EMBL/GenBank/DDBJ whole genome shotgun (WGS) entry which is preliminary data.</text>
</comment>
<dbReference type="AlphaFoldDB" id="A0A9D4EEG5"/>
<reference evidence="1" key="1">
    <citation type="journal article" date="2019" name="bioRxiv">
        <title>The Genome of the Zebra Mussel, Dreissena polymorpha: A Resource for Invasive Species Research.</title>
        <authorList>
            <person name="McCartney M.A."/>
            <person name="Auch B."/>
            <person name="Kono T."/>
            <person name="Mallez S."/>
            <person name="Zhang Y."/>
            <person name="Obille A."/>
            <person name="Becker A."/>
            <person name="Abrahante J.E."/>
            <person name="Garbe J."/>
            <person name="Badalamenti J.P."/>
            <person name="Herman A."/>
            <person name="Mangelson H."/>
            <person name="Liachko I."/>
            <person name="Sullivan S."/>
            <person name="Sone E.D."/>
            <person name="Koren S."/>
            <person name="Silverstein K.A.T."/>
            <person name="Beckman K.B."/>
            <person name="Gohl D.M."/>
        </authorList>
    </citation>
    <scope>NUCLEOTIDE SEQUENCE</scope>
    <source>
        <strain evidence="1">Duluth1</strain>
        <tissue evidence="1">Whole animal</tissue>
    </source>
</reference>
<gene>
    <name evidence="1" type="ORF">DPMN_178073</name>
</gene>
<organism evidence="1 2">
    <name type="scientific">Dreissena polymorpha</name>
    <name type="common">Zebra mussel</name>
    <name type="synonym">Mytilus polymorpha</name>
    <dbReference type="NCBI Taxonomy" id="45954"/>
    <lineage>
        <taxon>Eukaryota</taxon>
        <taxon>Metazoa</taxon>
        <taxon>Spiralia</taxon>
        <taxon>Lophotrochozoa</taxon>
        <taxon>Mollusca</taxon>
        <taxon>Bivalvia</taxon>
        <taxon>Autobranchia</taxon>
        <taxon>Heteroconchia</taxon>
        <taxon>Euheterodonta</taxon>
        <taxon>Imparidentia</taxon>
        <taxon>Neoheterodontei</taxon>
        <taxon>Myida</taxon>
        <taxon>Dreissenoidea</taxon>
        <taxon>Dreissenidae</taxon>
        <taxon>Dreissena</taxon>
    </lineage>
</organism>
<dbReference type="Proteomes" id="UP000828390">
    <property type="component" value="Unassembled WGS sequence"/>
</dbReference>
<evidence type="ECO:0000313" key="1">
    <source>
        <dbReference type="EMBL" id="KAH3776642.1"/>
    </source>
</evidence>
<proteinExistence type="predicted"/>
<keyword evidence="2" id="KW-1185">Reference proteome</keyword>
<sequence>MKAMLEPSETQLLCVTEDRMSNEENNDNELKLRSLFPTVVKEQSKMKGHENNLLHFFELVEIVNISMLHDPRTD</sequence>
<reference evidence="1" key="2">
    <citation type="submission" date="2020-11" db="EMBL/GenBank/DDBJ databases">
        <authorList>
            <person name="McCartney M.A."/>
            <person name="Auch B."/>
            <person name="Kono T."/>
            <person name="Mallez S."/>
            <person name="Becker A."/>
            <person name="Gohl D.M."/>
            <person name="Silverstein K.A.T."/>
            <person name="Koren S."/>
            <person name="Bechman K.B."/>
            <person name="Herman A."/>
            <person name="Abrahante J.E."/>
            <person name="Garbe J."/>
        </authorList>
    </citation>
    <scope>NUCLEOTIDE SEQUENCE</scope>
    <source>
        <strain evidence="1">Duluth1</strain>
        <tissue evidence="1">Whole animal</tissue>
    </source>
</reference>
<accession>A0A9D4EEG5</accession>
<evidence type="ECO:0000313" key="2">
    <source>
        <dbReference type="Proteomes" id="UP000828390"/>
    </source>
</evidence>
<dbReference type="EMBL" id="JAIWYP010000009">
    <property type="protein sequence ID" value="KAH3776642.1"/>
    <property type="molecule type" value="Genomic_DNA"/>
</dbReference>